<dbReference type="Ensembl" id="ENSPSMT00000017176.1">
    <property type="protein sequence ID" value="ENSPSMP00000014783.1"/>
    <property type="gene ID" value="ENSPSMG00000010601.1"/>
</dbReference>
<dbReference type="PROSITE" id="PS01009">
    <property type="entry name" value="CRISP_1"/>
    <property type="match status" value="1"/>
</dbReference>
<dbReference type="InterPro" id="IPR001283">
    <property type="entry name" value="CRISP-related"/>
</dbReference>
<evidence type="ECO:0000256" key="2">
    <source>
        <dbReference type="ARBA" id="ARBA00009923"/>
    </source>
</evidence>
<comment type="similarity">
    <text evidence="2">Belongs to the CRISP family.</text>
</comment>
<accession>A0A8C8ZB61</accession>
<dbReference type="GeneTree" id="ENSGT00940000162547"/>
<feature type="domain" description="SCP" evidence="6">
    <location>
        <begin position="32"/>
        <end position="176"/>
    </location>
</feature>
<dbReference type="Pfam" id="PF00188">
    <property type="entry name" value="CAP"/>
    <property type="match status" value="1"/>
</dbReference>
<sequence length="228" mass="25532">MAPKKKCSCLWILGLCLVASKSSKVPGITDHKFIDECVTTHNEWRSKVSPSAGDMKYMSWDKSLAKTAEAWAKKCQFMHDSCLDTPYACDKNFQYVGQNIWLGGINGFTSRVAITSWYNEVEYYNFDNISCSKVCGHYTQVVWANSYKVGCAVADCPKLGAALFVCNYGPAGNYVNTRPYRKGEPCSLCSKEEKCVKKLCQNPLLIGKAPQRMAFNSFCLAIILVRIF</sequence>
<dbReference type="InterPro" id="IPR034121">
    <property type="entry name" value="SCP_GLIPR-1-like"/>
</dbReference>
<dbReference type="Gene3D" id="3.40.33.10">
    <property type="entry name" value="CAP"/>
    <property type="match status" value="1"/>
</dbReference>
<dbReference type="PRINTS" id="PR00838">
    <property type="entry name" value="V5ALLERGEN"/>
</dbReference>
<protein>
    <submittedName>
        <fullName evidence="7">GLIPR1 like 1</fullName>
    </submittedName>
</protein>
<keyword evidence="3 5" id="KW-0732">Signal</keyword>
<comment type="subcellular location">
    <subcellularLocation>
        <location evidence="1">Membrane</location>
    </subcellularLocation>
</comment>
<feature type="signal peptide" evidence="5">
    <location>
        <begin position="1"/>
        <end position="22"/>
    </location>
</feature>
<evidence type="ECO:0000313" key="8">
    <source>
        <dbReference type="Proteomes" id="UP000694414"/>
    </source>
</evidence>
<dbReference type="SUPFAM" id="SSF55797">
    <property type="entry name" value="PR-1-like"/>
    <property type="match status" value="1"/>
</dbReference>
<dbReference type="CDD" id="cd05385">
    <property type="entry name" value="CAP_GLIPR1-like"/>
    <property type="match status" value="1"/>
</dbReference>
<keyword evidence="8" id="KW-1185">Reference proteome</keyword>
<name>A0A8C8ZB61_PROSS</name>
<dbReference type="GO" id="GO:0005576">
    <property type="term" value="C:extracellular region"/>
    <property type="evidence" value="ECO:0007669"/>
    <property type="project" value="InterPro"/>
</dbReference>
<dbReference type="InterPro" id="IPR035940">
    <property type="entry name" value="CAP_sf"/>
</dbReference>
<organism evidence="7 8">
    <name type="scientific">Prolemur simus</name>
    <name type="common">Greater bamboo lemur</name>
    <name type="synonym">Hapalemur simus</name>
    <dbReference type="NCBI Taxonomy" id="1328070"/>
    <lineage>
        <taxon>Eukaryota</taxon>
        <taxon>Metazoa</taxon>
        <taxon>Chordata</taxon>
        <taxon>Craniata</taxon>
        <taxon>Vertebrata</taxon>
        <taxon>Euteleostomi</taxon>
        <taxon>Mammalia</taxon>
        <taxon>Eutheria</taxon>
        <taxon>Euarchontoglires</taxon>
        <taxon>Primates</taxon>
        <taxon>Strepsirrhini</taxon>
        <taxon>Lemuriformes</taxon>
        <taxon>Lemuridae</taxon>
        <taxon>Prolemur</taxon>
    </lineage>
</organism>
<feature type="chain" id="PRO_5034377693" evidence="5">
    <location>
        <begin position="23"/>
        <end position="228"/>
    </location>
</feature>
<evidence type="ECO:0000256" key="1">
    <source>
        <dbReference type="ARBA" id="ARBA00004370"/>
    </source>
</evidence>
<keyword evidence="4" id="KW-0472">Membrane</keyword>
<evidence type="ECO:0000313" key="7">
    <source>
        <dbReference type="Ensembl" id="ENSPSMP00000014783.1"/>
    </source>
</evidence>
<dbReference type="InterPro" id="IPR002413">
    <property type="entry name" value="V5_allergen-like"/>
</dbReference>
<dbReference type="SMART" id="SM00198">
    <property type="entry name" value="SCP"/>
    <property type="match status" value="1"/>
</dbReference>
<evidence type="ECO:0000259" key="6">
    <source>
        <dbReference type="SMART" id="SM00198"/>
    </source>
</evidence>
<dbReference type="PROSITE" id="PS01010">
    <property type="entry name" value="CRISP_2"/>
    <property type="match status" value="1"/>
</dbReference>
<dbReference type="AlphaFoldDB" id="A0A8C8ZB61"/>
<dbReference type="InterPro" id="IPR018244">
    <property type="entry name" value="Allrgn_V5/Tpx1_CS"/>
</dbReference>
<evidence type="ECO:0000256" key="4">
    <source>
        <dbReference type="ARBA" id="ARBA00023136"/>
    </source>
</evidence>
<dbReference type="PRINTS" id="PR00837">
    <property type="entry name" value="V5TPXLIKE"/>
</dbReference>
<dbReference type="InterPro" id="IPR014044">
    <property type="entry name" value="CAP_dom"/>
</dbReference>
<evidence type="ECO:0000256" key="3">
    <source>
        <dbReference type="ARBA" id="ARBA00022729"/>
    </source>
</evidence>
<reference evidence="7" key="2">
    <citation type="submission" date="2025-09" db="UniProtKB">
        <authorList>
            <consortium name="Ensembl"/>
        </authorList>
    </citation>
    <scope>IDENTIFICATION</scope>
</reference>
<dbReference type="PANTHER" id="PTHR10334">
    <property type="entry name" value="CYSTEINE-RICH SECRETORY PROTEIN-RELATED"/>
    <property type="match status" value="1"/>
</dbReference>
<dbReference type="GO" id="GO:0016020">
    <property type="term" value="C:membrane"/>
    <property type="evidence" value="ECO:0007669"/>
    <property type="project" value="UniProtKB-SubCell"/>
</dbReference>
<gene>
    <name evidence="7" type="primary">GLIPR1L1</name>
</gene>
<evidence type="ECO:0000256" key="5">
    <source>
        <dbReference type="SAM" id="SignalP"/>
    </source>
</evidence>
<dbReference type="Proteomes" id="UP000694414">
    <property type="component" value="Unplaced"/>
</dbReference>
<reference evidence="7" key="1">
    <citation type="submission" date="2025-08" db="UniProtKB">
        <authorList>
            <consortium name="Ensembl"/>
        </authorList>
    </citation>
    <scope>IDENTIFICATION</scope>
</reference>
<dbReference type="FunFam" id="3.40.33.10:FF:000008">
    <property type="entry name" value="GLI pathogenesis-related 1 (Glioma)"/>
    <property type="match status" value="1"/>
</dbReference>
<proteinExistence type="inferred from homology"/>